<dbReference type="GeneID" id="115924912"/>
<feature type="region of interest" description="Disordered" evidence="1">
    <location>
        <begin position="15"/>
        <end position="58"/>
    </location>
</feature>
<keyword evidence="3" id="KW-1185">Reference proteome</keyword>
<sequence length="76" mass="8680">MWQIKEEIKDLRKYRVHAGGKKKEAKNKKGRARNKKGQSSKGKKDVSDGVQEDAVFDNDLENRSFDTVKDEAVEVS</sequence>
<dbReference type="Proteomes" id="UP000007110">
    <property type="component" value="Unassembled WGS sequence"/>
</dbReference>
<proteinExistence type="predicted"/>
<organism evidence="2 3">
    <name type="scientific">Strongylocentrotus purpuratus</name>
    <name type="common">Purple sea urchin</name>
    <dbReference type="NCBI Taxonomy" id="7668"/>
    <lineage>
        <taxon>Eukaryota</taxon>
        <taxon>Metazoa</taxon>
        <taxon>Echinodermata</taxon>
        <taxon>Eleutherozoa</taxon>
        <taxon>Echinozoa</taxon>
        <taxon>Echinoidea</taxon>
        <taxon>Euechinoidea</taxon>
        <taxon>Echinacea</taxon>
        <taxon>Camarodonta</taxon>
        <taxon>Echinidea</taxon>
        <taxon>Strongylocentrotidae</taxon>
        <taxon>Strongylocentrotus</taxon>
    </lineage>
</organism>
<name>A0A7M7NYZ4_STRPU</name>
<evidence type="ECO:0000313" key="2">
    <source>
        <dbReference type="EnsemblMetazoa" id="XP_030843632"/>
    </source>
</evidence>
<evidence type="ECO:0000256" key="1">
    <source>
        <dbReference type="SAM" id="MobiDB-lite"/>
    </source>
</evidence>
<accession>A0A7M7NYZ4</accession>
<feature type="compositionally biased region" description="Basic residues" evidence="1">
    <location>
        <begin position="15"/>
        <end position="38"/>
    </location>
</feature>
<dbReference type="AlphaFoldDB" id="A0A7M7NYZ4"/>
<reference evidence="3" key="1">
    <citation type="submission" date="2015-02" db="EMBL/GenBank/DDBJ databases">
        <title>Genome sequencing for Strongylocentrotus purpuratus.</title>
        <authorList>
            <person name="Murali S."/>
            <person name="Liu Y."/>
            <person name="Vee V."/>
            <person name="English A."/>
            <person name="Wang M."/>
            <person name="Skinner E."/>
            <person name="Han Y."/>
            <person name="Muzny D.M."/>
            <person name="Worley K.C."/>
            <person name="Gibbs R.A."/>
        </authorList>
    </citation>
    <scope>NUCLEOTIDE SEQUENCE</scope>
</reference>
<dbReference type="RefSeq" id="XP_030843632.1">
    <property type="nucleotide sequence ID" value="XM_030987772.1"/>
</dbReference>
<protein>
    <submittedName>
        <fullName evidence="2">Uncharacterized protein</fullName>
    </submittedName>
</protein>
<dbReference type="EnsemblMetazoa" id="XM_030987772">
    <property type="protein sequence ID" value="XP_030843632"/>
    <property type="gene ID" value="LOC115924912"/>
</dbReference>
<evidence type="ECO:0000313" key="3">
    <source>
        <dbReference type="Proteomes" id="UP000007110"/>
    </source>
</evidence>
<reference evidence="2" key="2">
    <citation type="submission" date="2021-01" db="UniProtKB">
        <authorList>
            <consortium name="EnsemblMetazoa"/>
        </authorList>
    </citation>
    <scope>IDENTIFICATION</scope>
</reference>